<name>A0A1H7MW26_AQUAM</name>
<dbReference type="PROSITE" id="PS51352">
    <property type="entry name" value="THIOREDOXIN_2"/>
    <property type="match status" value="1"/>
</dbReference>
<dbReference type="InterPro" id="IPR000866">
    <property type="entry name" value="AhpC/TSA"/>
</dbReference>
<feature type="domain" description="Thioredoxin" evidence="2">
    <location>
        <begin position="94"/>
        <end position="241"/>
    </location>
</feature>
<protein>
    <submittedName>
        <fullName evidence="3">Thiol-disulfide isomerase or thioredoxin</fullName>
    </submittedName>
</protein>
<evidence type="ECO:0000256" key="1">
    <source>
        <dbReference type="SAM" id="SignalP"/>
    </source>
</evidence>
<dbReference type="GO" id="GO:0016209">
    <property type="term" value="F:antioxidant activity"/>
    <property type="evidence" value="ECO:0007669"/>
    <property type="project" value="InterPro"/>
</dbReference>
<dbReference type="PANTHER" id="PTHR42852">
    <property type="entry name" value="THIOL:DISULFIDE INTERCHANGE PROTEIN DSBE"/>
    <property type="match status" value="1"/>
</dbReference>
<dbReference type="CDD" id="cd02966">
    <property type="entry name" value="TlpA_like_family"/>
    <property type="match status" value="1"/>
</dbReference>
<dbReference type="SUPFAM" id="SSF52833">
    <property type="entry name" value="Thioredoxin-like"/>
    <property type="match status" value="1"/>
</dbReference>
<dbReference type="AlphaFoldDB" id="A0A1H7MW26"/>
<reference evidence="3 4" key="1">
    <citation type="submission" date="2016-10" db="EMBL/GenBank/DDBJ databases">
        <authorList>
            <person name="de Groot N.N."/>
        </authorList>
    </citation>
    <scope>NUCLEOTIDE SEQUENCE [LARGE SCALE GENOMIC DNA]</scope>
    <source>
        <strain evidence="3 4">DSM 25232</strain>
    </source>
</reference>
<organism evidence="3 4">
    <name type="scientific">Aquimarina amphilecti</name>
    <dbReference type="NCBI Taxonomy" id="1038014"/>
    <lineage>
        <taxon>Bacteria</taxon>
        <taxon>Pseudomonadati</taxon>
        <taxon>Bacteroidota</taxon>
        <taxon>Flavobacteriia</taxon>
        <taxon>Flavobacteriales</taxon>
        <taxon>Flavobacteriaceae</taxon>
        <taxon>Aquimarina</taxon>
    </lineage>
</organism>
<keyword evidence="4" id="KW-1185">Reference proteome</keyword>
<keyword evidence="3" id="KW-0413">Isomerase</keyword>
<evidence type="ECO:0000313" key="3">
    <source>
        <dbReference type="EMBL" id="SEL14797.1"/>
    </source>
</evidence>
<proteinExistence type="predicted"/>
<evidence type="ECO:0000313" key="4">
    <source>
        <dbReference type="Proteomes" id="UP000198521"/>
    </source>
</evidence>
<dbReference type="RefSeq" id="WP_027393045.1">
    <property type="nucleotide sequence ID" value="NZ_FOAB01000003.1"/>
</dbReference>
<dbReference type="InterPro" id="IPR013766">
    <property type="entry name" value="Thioredoxin_domain"/>
</dbReference>
<sequence length="241" mass="27695">MKIQSILLFILLLTSFIGNAQSTFYRNHEGALLNEVELKEAENKIKDKIKKINKKAIVEIEIKDTDFRKDSIIHDFGFHVNLNGSVNSKTKLKLFKGRKMLESSLVTLQGDQINISDLEGKPTLLNFWFTNCPPCIDEMPELNSLKQHFGDRVNFVAVTYESKEKVENFLKKHTFDFRHIVDAREYTDALEMKSFPNNIILDKNGIVKNIEGGIPYIRDENGGMKMGEATELRNKLETLLK</sequence>
<dbReference type="PANTHER" id="PTHR42852:SF17">
    <property type="entry name" value="THIOREDOXIN-LIKE PROTEIN HI_1115"/>
    <property type="match status" value="1"/>
</dbReference>
<evidence type="ECO:0000259" key="2">
    <source>
        <dbReference type="PROSITE" id="PS51352"/>
    </source>
</evidence>
<dbReference type="Gene3D" id="3.40.30.10">
    <property type="entry name" value="Glutaredoxin"/>
    <property type="match status" value="1"/>
</dbReference>
<dbReference type="Proteomes" id="UP000198521">
    <property type="component" value="Unassembled WGS sequence"/>
</dbReference>
<gene>
    <name evidence="3" type="ORF">SAMN04487910_1858</name>
</gene>
<accession>A0A1H7MW26</accession>
<dbReference type="GO" id="GO:0016853">
    <property type="term" value="F:isomerase activity"/>
    <property type="evidence" value="ECO:0007669"/>
    <property type="project" value="UniProtKB-KW"/>
</dbReference>
<dbReference type="GO" id="GO:0016491">
    <property type="term" value="F:oxidoreductase activity"/>
    <property type="evidence" value="ECO:0007669"/>
    <property type="project" value="InterPro"/>
</dbReference>
<dbReference type="InterPro" id="IPR036249">
    <property type="entry name" value="Thioredoxin-like_sf"/>
</dbReference>
<feature type="signal peptide" evidence="1">
    <location>
        <begin position="1"/>
        <end position="20"/>
    </location>
</feature>
<dbReference type="InterPro" id="IPR050553">
    <property type="entry name" value="Thioredoxin_ResA/DsbE_sf"/>
</dbReference>
<dbReference type="Pfam" id="PF00578">
    <property type="entry name" value="AhpC-TSA"/>
    <property type="match status" value="1"/>
</dbReference>
<dbReference type="STRING" id="1038014.SAMN04487910_1858"/>
<keyword evidence="1" id="KW-0732">Signal</keyword>
<dbReference type="EMBL" id="FOAB01000003">
    <property type="protein sequence ID" value="SEL14797.1"/>
    <property type="molecule type" value="Genomic_DNA"/>
</dbReference>
<feature type="chain" id="PRO_5011726050" evidence="1">
    <location>
        <begin position="21"/>
        <end position="241"/>
    </location>
</feature>